<keyword evidence="3 6" id="KW-0081">Bacteriolytic enzyme</keyword>
<dbReference type="HAMAP" id="MF_04136">
    <property type="entry name" value="SAR_ENDOLYSIN"/>
    <property type="match status" value="1"/>
</dbReference>
<evidence type="ECO:0000256" key="5">
    <source>
        <dbReference type="ARBA" id="ARBA00023295"/>
    </source>
</evidence>
<dbReference type="RefSeq" id="WP_064514961.1">
    <property type="nucleotide sequence ID" value="NZ_CP010029.1"/>
</dbReference>
<dbReference type="EMBL" id="CP010029">
    <property type="protein sequence ID" value="ANI30000.1"/>
    <property type="molecule type" value="Genomic_DNA"/>
</dbReference>
<dbReference type="InterPro" id="IPR051018">
    <property type="entry name" value="Bacteriophage_GH24"/>
</dbReference>
<evidence type="ECO:0000313" key="8">
    <source>
        <dbReference type="Proteomes" id="UP000266744"/>
    </source>
</evidence>
<keyword evidence="2 6" id="KW-0929">Antimicrobial</keyword>
<keyword evidence="4 6" id="KW-0378">Hydrolase</keyword>
<dbReference type="SUPFAM" id="SSF53955">
    <property type="entry name" value="Lysozyme-like"/>
    <property type="match status" value="1"/>
</dbReference>
<comment type="similarity">
    <text evidence="6">Belongs to the glycosyl hydrolase 24 family.</text>
</comment>
<evidence type="ECO:0000256" key="1">
    <source>
        <dbReference type="ARBA" id="ARBA00000632"/>
    </source>
</evidence>
<dbReference type="EC" id="3.2.1.17" evidence="6"/>
<dbReference type="CDD" id="cd16900">
    <property type="entry name" value="endolysin_R21-like"/>
    <property type="match status" value="1"/>
</dbReference>
<keyword evidence="8" id="KW-1185">Reference proteome</keyword>
<dbReference type="InterPro" id="IPR002196">
    <property type="entry name" value="Glyco_hydro_24"/>
</dbReference>
<dbReference type="Proteomes" id="UP000266744">
    <property type="component" value="Chromosome"/>
</dbReference>
<dbReference type="InterPro" id="IPR023346">
    <property type="entry name" value="Lysozyme-like_dom_sf"/>
</dbReference>
<dbReference type="InterPro" id="IPR023347">
    <property type="entry name" value="Lysozyme_dom_sf"/>
</dbReference>
<evidence type="ECO:0000256" key="6">
    <source>
        <dbReference type="RuleBase" id="RU003788"/>
    </source>
</evidence>
<gene>
    <name evidence="7" type="ORF">PL78_09230</name>
</gene>
<keyword evidence="5 6" id="KW-0326">Glycosidase</keyword>
<dbReference type="InterPro" id="IPR034690">
    <property type="entry name" value="Endolysin_T4_type"/>
</dbReference>
<name>A0ABN4PXL9_YERET</name>
<dbReference type="PANTHER" id="PTHR38107:SF3">
    <property type="entry name" value="LYSOZYME RRRD-RELATED"/>
    <property type="match status" value="1"/>
</dbReference>
<dbReference type="Gene3D" id="1.10.530.40">
    <property type="match status" value="1"/>
</dbReference>
<dbReference type="PANTHER" id="PTHR38107">
    <property type="match status" value="1"/>
</dbReference>
<comment type="catalytic activity">
    <reaction evidence="1 6">
        <text>Hydrolysis of (1-&gt;4)-beta-linkages between N-acetylmuramic acid and N-acetyl-D-glucosamine residues in a peptidoglycan and between N-acetyl-D-glucosamine residues in chitodextrins.</text>
        <dbReference type="EC" id="3.2.1.17"/>
    </reaction>
</comment>
<evidence type="ECO:0000256" key="3">
    <source>
        <dbReference type="ARBA" id="ARBA00022638"/>
    </source>
</evidence>
<proteinExistence type="inferred from homology"/>
<evidence type="ECO:0000256" key="4">
    <source>
        <dbReference type="ARBA" id="ARBA00022801"/>
    </source>
</evidence>
<organism evidence="7 8">
    <name type="scientific">Yersinia entomophaga</name>
    <dbReference type="NCBI Taxonomy" id="935293"/>
    <lineage>
        <taxon>Bacteria</taxon>
        <taxon>Pseudomonadati</taxon>
        <taxon>Pseudomonadota</taxon>
        <taxon>Gammaproteobacteria</taxon>
        <taxon>Enterobacterales</taxon>
        <taxon>Yersiniaceae</taxon>
        <taxon>Yersinia</taxon>
    </lineage>
</organism>
<dbReference type="HAMAP" id="MF_04110">
    <property type="entry name" value="ENDOLYSIN_T4"/>
    <property type="match status" value="1"/>
</dbReference>
<accession>A0ABN4PXL9</accession>
<dbReference type="Pfam" id="PF00959">
    <property type="entry name" value="Phage_lysozyme"/>
    <property type="match status" value="1"/>
</dbReference>
<evidence type="ECO:0000256" key="2">
    <source>
        <dbReference type="ARBA" id="ARBA00022529"/>
    </source>
</evidence>
<evidence type="ECO:0000313" key="7">
    <source>
        <dbReference type="EMBL" id="ANI30000.1"/>
    </source>
</evidence>
<sequence>MSRLSKAVQGLILAGASSVVIFSQFLDEKEGNRLNAYRDGSGSPTICRGLTVIDGKPVVMGMTLTAAQCDRFNLAEAQKALALVERYITVPLSDPQKAGVASFCAYNIGIGKCRHSTFFRKMNAGDRVGACHEISKWIFDGGKDCRIRANNCAGQPERREAERELCLTD</sequence>
<protein>
    <recommendedName>
        <fullName evidence="6">Lysozyme</fullName>
        <ecNumber evidence="6">3.2.1.17</ecNumber>
    </recommendedName>
</protein>
<reference evidence="8" key="1">
    <citation type="journal article" date="2016" name="Toxins">
        <title>The Draft Genome Sequence of the Yersinia entomophaga Entomopathogenic Type Strain MH96T.</title>
        <authorList>
            <person name="Hurst M.R."/>
            <person name="Beattie A."/>
            <person name="Altermann E."/>
            <person name="Moraga R.M."/>
            <person name="Harper L.A."/>
            <person name="Calder J."/>
            <person name="Laugraud A."/>
        </authorList>
    </citation>
    <scope>NUCLEOTIDE SEQUENCE [LARGE SCALE GENOMIC DNA]</scope>
    <source>
        <strain evidence="8">MH96</strain>
    </source>
</reference>
<dbReference type="InterPro" id="IPR043688">
    <property type="entry name" value="SAR_endolysin-like"/>
</dbReference>